<evidence type="ECO:0000313" key="2">
    <source>
        <dbReference type="EMBL" id="OUS47509.1"/>
    </source>
</evidence>
<dbReference type="EMBL" id="KZ155778">
    <property type="protein sequence ID" value="OUS47509.1"/>
    <property type="molecule type" value="Genomic_DNA"/>
</dbReference>
<dbReference type="InterPro" id="IPR019897">
    <property type="entry name" value="RidA_CS"/>
</dbReference>
<gene>
    <name evidence="2" type="ORF">BE221DRAFT_191080</name>
</gene>
<dbReference type="AlphaFoldDB" id="A0A1Y5ID51"/>
<dbReference type="PANTHER" id="PTHR11803:SF39">
    <property type="entry name" value="2-IMINOBUTANOATE_2-IMINOPROPANOATE DEAMINASE"/>
    <property type="match status" value="1"/>
</dbReference>
<name>A0A1Y5ID51_OSTTA</name>
<proteinExistence type="inferred from homology"/>
<dbReference type="NCBIfam" id="TIGR00004">
    <property type="entry name" value="Rid family detoxifying hydrolase"/>
    <property type="match status" value="1"/>
</dbReference>
<accession>A0A1Y5ID51</accession>
<dbReference type="SUPFAM" id="SSF55298">
    <property type="entry name" value="YjgF-like"/>
    <property type="match status" value="1"/>
</dbReference>
<dbReference type="GO" id="GO:0005739">
    <property type="term" value="C:mitochondrion"/>
    <property type="evidence" value="ECO:0007669"/>
    <property type="project" value="TreeGrafter"/>
</dbReference>
<dbReference type="PROSITE" id="PS01094">
    <property type="entry name" value="UPF0076"/>
    <property type="match status" value="1"/>
</dbReference>
<dbReference type="FunFam" id="3.30.1330.40:FF:000001">
    <property type="entry name" value="L-PSP family endoribonuclease"/>
    <property type="match status" value="1"/>
</dbReference>
<protein>
    <submittedName>
        <fullName evidence="2">Putative translation initiation inhibitor UK114/IBM1</fullName>
    </submittedName>
</protein>
<dbReference type="Proteomes" id="UP000195557">
    <property type="component" value="Unassembled WGS sequence"/>
</dbReference>
<reference evidence="2" key="1">
    <citation type="submission" date="2017-04" db="EMBL/GenBank/DDBJ databases">
        <title>Population genomics of picophytoplankton unveils novel chromosome hypervariability.</title>
        <authorList>
            <consortium name="DOE Joint Genome Institute"/>
            <person name="Blanc-Mathieu R."/>
            <person name="Krasovec M."/>
            <person name="Hebrard M."/>
            <person name="Yau S."/>
            <person name="Desgranges E."/>
            <person name="Martin J."/>
            <person name="Schackwitz W."/>
            <person name="Kuo A."/>
            <person name="Salin G."/>
            <person name="Donnadieu C."/>
            <person name="Desdevises Y."/>
            <person name="Sanchez-Ferandin S."/>
            <person name="Moreau H."/>
            <person name="Rivals E."/>
            <person name="Grigoriev I.V."/>
            <person name="Grimsley N."/>
            <person name="Eyre-Walker A."/>
            <person name="Piganeau G."/>
        </authorList>
    </citation>
    <scope>NUCLEOTIDE SEQUENCE [LARGE SCALE GENOMIC DNA]</scope>
    <source>
        <strain evidence="2">RCC 1115</strain>
    </source>
</reference>
<evidence type="ECO:0000256" key="1">
    <source>
        <dbReference type="ARBA" id="ARBA00010552"/>
    </source>
</evidence>
<dbReference type="Gene3D" id="3.30.1330.40">
    <property type="entry name" value="RutC-like"/>
    <property type="match status" value="1"/>
</dbReference>
<comment type="similarity">
    <text evidence="1">Belongs to the RutC family.</text>
</comment>
<sequence length="165" mass="17142">MHAAAVSSAKTIRGVSVARVALKNARAHARSRVVDVRAAKKEIIATDKSPAALGPYSQAVKVGNTVYVSGQIGLTPAMEFAGSTVEEQTEQVMKNMGEVLNAAGATFDDVVKCTIMIANMDDFKTVNGIYGSRFPGENPPARATLAAKSLPLGALVEIDAVAVIG</sequence>
<dbReference type="InterPro" id="IPR006056">
    <property type="entry name" value="RidA"/>
</dbReference>
<dbReference type="Pfam" id="PF01042">
    <property type="entry name" value="Ribonuc_L-PSP"/>
    <property type="match status" value="1"/>
</dbReference>
<dbReference type="InterPro" id="IPR006175">
    <property type="entry name" value="YjgF/YER057c/UK114"/>
</dbReference>
<dbReference type="PANTHER" id="PTHR11803">
    <property type="entry name" value="2-IMINOBUTANOATE/2-IMINOPROPANOATE DEAMINASE RIDA"/>
    <property type="match status" value="1"/>
</dbReference>
<dbReference type="InterPro" id="IPR035959">
    <property type="entry name" value="RutC-like_sf"/>
</dbReference>
<dbReference type="GO" id="GO:0019239">
    <property type="term" value="F:deaminase activity"/>
    <property type="evidence" value="ECO:0007669"/>
    <property type="project" value="TreeGrafter"/>
</dbReference>
<dbReference type="GO" id="GO:0005829">
    <property type="term" value="C:cytosol"/>
    <property type="evidence" value="ECO:0007669"/>
    <property type="project" value="TreeGrafter"/>
</dbReference>
<organism evidence="2">
    <name type="scientific">Ostreococcus tauri</name>
    <name type="common">Marine green alga</name>
    <dbReference type="NCBI Taxonomy" id="70448"/>
    <lineage>
        <taxon>Eukaryota</taxon>
        <taxon>Viridiplantae</taxon>
        <taxon>Chlorophyta</taxon>
        <taxon>Mamiellophyceae</taxon>
        <taxon>Mamiellales</taxon>
        <taxon>Bathycoccaceae</taxon>
        <taxon>Ostreococcus</taxon>
    </lineage>
</organism>
<dbReference type="CDD" id="cd00448">
    <property type="entry name" value="YjgF_YER057c_UK114_family"/>
    <property type="match status" value="1"/>
</dbReference>
<dbReference type="eggNOG" id="KOG2317">
    <property type="taxonomic scope" value="Eukaryota"/>
</dbReference>